<gene>
    <name evidence="2" type="ORF">TSUD_408540</name>
</gene>
<feature type="domain" description="Glycoside hydrolase family 38 N-terminal" evidence="1">
    <location>
        <begin position="1"/>
        <end position="50"/>
    </location>
</feature>
<dbReference type="GO" id="GO:0006013">
    <property type="term" value="P:mannose metabolic process"/>
    <property type="evidence" value="ECO:0007669"/>
    <property type="project" value="InterPro"/>
</dbReference>
<accession>A0A2Z6P0X8</accession>
<dbReference type="InterPro" id="IPR050843">
    <property type="entry name" value="Glycosyl_Hydrlase_38"/>
</dbReference>
<dbReference type="Gene3D" id="3.20.110.10">
    <property type="entry name" value="Glycoside hydrolase 38, N terminal domain"/>
    <property type="match status" value="1"/>
</dbReference>
<organism evidence="2 3">
    <name type="scientific">Trifolium subterraneum</name>
    <name type="common">Subterranean clover</name>
    <dbReference type="NCBI Taxonomy" id="3900"/>
    <lineage>
        <taxon>Eukaryota</taxon>
        <taxon>Viridiplantae</taxon>
        <taxon>Streptophyta</taxon>
        <taxon>Embryophyta</taxon>
        <taxon>Tracheophyta</taxon>
        <taxon>Spermatophyta</taxon>
        <taxon>Magnoliopsida</taxon>
        <taxon>eudicotyledons</taxon>
        <taxon>Gunneridae</taxon>
        <taxon>Pentapetalae</taxon>
        <taxon>rosids</taxon>
        <taxon>fabids</taxon>
        <taxon>Fabales</taxon>
        <taxon>Fabaceae</taxon>
        <taxon>Papilionoideae</taxon>
        <taxon>50 kb inversion clade</taxon>
        <taxon>NPAAA clade</taxon>
        <taxon>Hologalegina</taxon>
        <taxon>IRL clade</taxon>
        <taxon>Trifolieae</taxon>
        <taxon>Trifolium</taxon>
    </lineage>
</organism>
<dbReference type="OrthoDB" id="2016903at2759"/>
<evidence type="ECO:0000313" key="3">
    <source>
        <dbReference type="Proteomes" id="UP000242715"/>
    </source>
</evidence>
<dbReference type="AlphaFoldDB" id="A0A2Z6P0X8"/>
<dbReference type="InterPro" id="IPR000602">
    <property type="entry name" value="Glyco_hydro_38_N"/>
</dbReference>
<name>A0A2Z6P0X8_TRISU</name>
<dbReference type="Proteomes" id="UP000242715">
    <property type="component" value="Unassembled WGS sequence"/>
</dbReference>
<dbReference type="PANTHER" id="PTHR11607">
    <property type="entry name" value="ALPHA-MANNOSIDASE"/>
    <property type="match status" value="1"/>
</dbReference>
<sequence>MHDEATSHYTGLFDHTTLGHQFIKDEFGKIPIDWQIDPFGHSIVHAYLLGAEDPKEAKTPLIEVQGPNSMSVINISRSKIPSMSVWGSPYLGRFPSKHNNILNSQLQCTYDISRFRVRFDDPMVENKELRVEKLKMELEENDANGKFDDHVG</sequence>
<dbReference type="PANTHER" id="PTHR11607:SF60">
    <property type="entry name" value="ALPHA-MANNOSIDASE"/>
    <property type="match status" value="1"/>
</dbReference>
<dbReference type="SUPFAM" id="SSF88713">
    <property type="entry name" value="Glycoside hydrolase/deacetylase"/>
    <property type="match status" value="1"/>
</dbReference>
<dbReference type="GO" id="GO:0004559">
    <property type="term" value="F:alpha-mannosidase activity"/>
    <property type="evidence" value="ECO:0007669"/>
    <property type="project" value="InterPro"/>
</dbReference>
<evidence type="ECO:0000259" key="1">
    <source>
        <dbReference type="Pfam" id="PF01074"/>
    </source>
</evidence>
<keyword evidence="3" id="KW-1185">Reference proteome</keyword>
<reference evidence="3" key="1">
    <citation type="journal article" date="2017" name="Front. Plant Sci.">
        <title>Climate Clever Clovers: New Paradigm to Reduce the Environmental Footprint of Ruminants by Breeding Low Methanogenic Forages Utilizing Haplotype Variation.</title>
        <authorList>
            <person name="Kaur P."/>
            <person name="Appels R."/>
            <person name="Bayer P.E."/>
            <person name="Keeble-Gagnere G."/>
            <person name="Wang J."/>
            <person name="Hirakawa H."/>
            <person name="Shirasawa K."/>
            <person name="Vercoe P."/>
            <person name="Stefanova K."/>
            <person name="Durmic Z."/>
            <person name="Nichols P."/>
            <person name="Revell C."/>
            <person name="Isobe S.N."/>
            <person name="Edwards D."/>
            <person name="Erskine W."/>
        </authorList>
    </citation>
    <scope>NUCLEOTIDE SEQUENCE [LARGE SCALE GENOMIC DNA]</scope>
    <source>
        <strain evidence="3">cv. Daliak</strain>
    </source>
</reference>
<dbReference type="EMBL" id="DF974684">
    <property type="protein sequence ID" value="GAU50064.1"/>
    <property type="molecule type" value="Genomic_DNA"/>
</dbReference>
<dbReference type="InterPro" id="IPR027291">
    <property type="entry name" value="Glyco_hydro_38_N_sf"/>
</dbReference>
<dbReference type="Pfam" id="PF01074">
    <property type="entry name" value="Glyco_hydro_38N"/>
    <property type="match status" value="1"/>
</dbReference>
<dbReference type="InterPro" id="IPR011330">
    <property type="entry name" value="Glyco_hydro/deAcase_b/a-brl"/>
</dbReference>
<proteinExistence type="predicted"/>
<protein>
    <recommendedName>
        <fullName evidence="1">Glycoside hydrolase family 38 N-terminal domain-containing protein</fullName>
    </recommendedName>
</protein>
<evidence type="ECO:0000313" key="2">
    <source>
        <dbReference type="EMBL" id="GAU50064.1"/>
    </source>
</evidence>